<dbReference type="Proteomes" id="UP000622552">
    <property type="component" value="Unassembled WGS sequence"/>
</dbReference>
<organism evidence="1 2">
    <name type="scientific">Longispora fulva</name>
    <dbReference type="NCBI Taxonomy" id="619741"/>
    <lineage>
        <taxon>Bacteria</taxon>
        <taxon>Bacillati</taxon>
        <taxon>Actinomycetota</taxon>
        <taxon>Actinomycetes</taxon>
        <taxon>Micromonosporales</taxon>
        <taxon>Micromonosporaceae</taxon>
        <taxon>Longispora</taxon>
    </lineage>
</organism>
<dbReference type="AlphaFoldDB" id="A0A8J7GCF1"/>
<gene>
    <name evidence="1" type="ORF">IW245_002223</name>
</gene>
<accession>A0A8J7GCF1</accession>
<evidence type="ECO:0000313" key="2">
    <source>
        <dbReference type="Proteomes" id="UP000622552"/>
    </source>
</evidence>
<name>A0A8J7GCF1_9ACTN</name>
<keyword evidence="2" id="KW-1185">Reference proteome</keyword>
<evidence type="ECO:0000313" key="1">
    <source>
        <dbReference type="EMBL" id="MBG6136029.1"/>
    </source>
</evidence>
<reference evidence="1" key="1">
    <citation type="submission" date="2020-11" db="EMBL/GenBank/DDBJ databases">
        <title>Sequencing the genomes of 1000 actinobacteria strains.</title>
        <authorList>
            <person name="Klenk H.-P."/>
        </authorList>
    </citation>
    <scope>NUCLEOTIDE SEQUENCE</scope>
    <source>
        <strain evidence="1">DSM 45356</strain>
    </source>
</reference>
<proteinExistence type="predicted"/>
<sequence>MTAFTTVSTGRAREELGRFFLIAALADSAPEMFSAFIDAEWHRLLGTGAYDGFCDQLVGHPVGHREDAGYGQITWVQRYHEQFGPLPAEWFADAAGTIDHSAYDAYRSTGAVTASWNCSPASDGDGDHHTEPTK</sequence>
<dbReference type="EMBL" id="JADOUF010000001">
    <property type="protein sequence ID" value="MBG6136029.1"/>
    <property type="molecule type" value="Genomic_DNA"/>
</dbReference>
<protein>
    <submittedName>
        <fullName evidence="1">Uncharacterized protein</fullName>
    </submittedName>
</protein>
<comment type="caution">
    <text evidence="1">The sequence shown here is derived from an EMBL/GenBank/DDBJ whole genome shotgun (WGS) entry which is preliminary data.</text>
</comment>
<dbReference type="RefSeq" id="WP_197003070.1">
    <property type="nucleotide sequence ID" value="NZ_BONS01000001.1"/>
</dbReference>